<keyword evidence="3" id="KW-0460">Magnesium</keyword>
<dbReference type="InterPro" id="IPR036412">
    <property type="entry name" value="HAD-like_sf"/>
</dbReference>
<protein>
    <submittedName>
        <fullName evidence="4">Haloacid dehalogenase-like hydrolase domain-containing protein Sgpp</fullName>
    </submittedName>
</protein>
<dbReference type="Proteomes" id="UP000241394">
    <property type="component" value="Chromosome LG14"/>
</dbReference>
<dbReference type="AlphaFoldDB" id="A0A2R6QNW5"/>
<dbReference type="InterPro" id="IPR023198">
    <property type="entry name" value="PGP-like_dom2"/>
</dbReference>
<dbReference type="PANTHER" id="PTHR46193">
    <property type="entry name" value="6-PHOSPHOGLUCONATE PHOSPHATASE"/>
    <property type="match status" value="1"/>
</dbReference>
<comment type="cofactor">
    <cofactor evidence="1">
        <name>Mg(2+)</name>
        <dbReference type="ChEBI" id="CHEBI:18420"/>
    </cofactor>
</comment>
<dbReference type="CDD" id="cd07505">
    <property type="entry name" value="HAD_BPGM-like"/>
    <property type="match status" value="1"/>
</dbReference>
<reference evidence="5" key="2">
    <citation type="journal article" date="2018" name="BMC Genomics">
        <title>A manually annotated Actinidia chinensis var. chinensis (kiwifruit) genome highlights the challenges associated with draft genomes and gene prediction in plants.</title>
        <authorList>
            <person name="Pilkington S.M."/>
            <person name="Crowhurst R."/>
            <person name="Hilario E."/>
            <person name="Nardozza S."/>
            <person name="Fraser L."/>
            <person name="Peng Y."/>
            <person name="Gunaseelan K."/>
            <person name="Simpson R."/>
            <person name="Tahir J."/>
            <person name="Deroles S.C."/>
            <person name="Templeton K."/>
            <person name="Luo Z."/>
            <person name="Davy M."/>
            <person name="Cheng C."/>
            <person name="McNeilage M."/>
            <person name="Scaglione D."/>
            <person name="Liu Y."/>
            <person name="Zhang Q."/>
            <person name="Datson P."/>
            <person name="De Silva N."/>
            <person name="Gardiner S.E."/>
            <person name="Bassett H."/>
            <person name="Chagne D."/>
            <person name="McCallum J."/>
            <person name="Dzierzon H."/>
            <person name="Deng C."/>
            <person name="Wang Y.Y."/>
            <person name="Barron L."/>
            <person name="Manako K."/>
            <person name="Bowen J."/>
            <person name="Foster T.M."/>
            <person name="Erridge Z.A."/>
            <person name="Tiffin H."/>
            <person name="Waite C.N."/>
            <person name="Davies K.M."/>
            <person name="Grierson E.P."/>
            <person name="Laing W.A."/>
            <person name="Kirk R."/>
            <person name="Chen X."/>
            <person name="Wood M."/>
            <person name="Montefiori M."/>
            <person name="Brummell D.A."/>
            <person name="Schwinn K.E."/>
            <person name="Catanach A."/>
            <person name="Fullerton C."/>
            <person name="Li D."/>
            <person name="Meiyalaghan S."/>
            <person name="Nieuwenhuizen N."/>
            <person name="Read N."/>
            <person name="Prakash R."/>
            <person name="Hunter D."/>
            <person name="Zhang H."/>
            <person name="McKenzie M."/>
            <person name="Knabel M."/>
            <person name="Harris A."/>
            <person name="Allan A.C."/>
            <person name="Gleave A."/>
            <person name="Chen A."/>
            <person name="Janssen B.J."/>
            <person name="Plunkett B."/>
            <person name="Ampomah-Dwamena C."/>
            <person name="Voogd C."/>
            <person name="Leif D."/>
            <person name="Lafferty D."/>
            <person name="Souleyre E.J.F."/>
            <person name="Varkonyi-Gasic E."/>
            <person name="Gambi F."/>
            <person name="Hanley J."/>
            <person name="Yao J.L."/>
            <person name="Cheung J."/>
            <person name="David K.M."/>
            <person name="Warren B."/>
            <person name="Marsh K."/>
            <person name="Snowden K.C."/>
            <person name="Lin-Wang K."/>
            <person name="Brian L."/>
            <person name="Martinez-Sanchez M."/>
            <person name="Wang M."/>
            <person name="Ileperuma N."/>
            <person name="Macnee N."/>
            <person name="Campin R."/>
            <person name="McAtee P."/>
            <person name="Drummond R.S.M."/>
            <person name="Espley R.V."/>
            <person name="Ireland H.S."/>
            <person name="Wu R."/>
            <person name="Atkinson R.G."/>
            <person name="Karunairetnam S."/>
            <person name="Bulley S."/>
            <person name="Chunkath S."/>
            <person name="Hanley Z."/>
            <person name="Storey R."/>
            <person name="Thrimawithana A.H."/>
            <person name="Thomson S."/>
            <person name="David C."/>
            <person name="Testolin R."/>
            <person name="Huang H."/>
            <person name="Hellens R.P."/>
            <person name="Schaffer R.J."/>
        </authorList>
    </citation>
    <scope>NUCLEOTIDE SEQUENCE [LARGE SCALE GENOMIC DNA]</scope>
    <source>
        <strain evidence="5">cv. Red5</strain>
    </source>
</reference>
<dbReference type="OrthoDB" id="40579at2759"/>
<dbReference type="InterPro" id="IPR023214">
    <property type="entry name" value="HAD_sf"/>
</dbReference>
<evidence type="ECO:0000256" key="2">
    <source>
        <dbReference type="ARBA" id="ARBA00022723"/>
    </source>
</evidence>
<dbReference type="SUPFAM" id="SSF56784">
    <property type="entry name" value="HAD-like"/>
    <property type="match status" value="1"/>
</dbReference>
<dbReference type="STRING" id="1590841.A0A2R6QNW5"/>
<dbReference type="Gene3D" id="1.10.150.240">
    <property type="entry name" value="Putative phosphatase, domain 2"/>
    <property type="match status" value="1"/>
</dbReference>
<keyword evidence="5" id="KW-1185">Reference proteome</keyword>
<name>A0A2R6QNW5_ACTCC</name>
<dbReference type="EMBL" id="NKQK01000014">
    <property type="protein sequence ID" value="PSS11608.1"/>
    <property type="molecule type" value="Genomic_DNA"/>
</dbReference>
<evidence type="ECO:0000313" key="4">
    <source>
        <dbReference type="EMBL" id="PSS11608.1"/>
    </source>
</evidence>
<dbReference type="InParanoid" id="A0A2R6QNW5"/>
<dbReference type="PANTHER" id="PTHR46193:SF9">
    <property type="entry name" value="HALOACID DEHALOGENASE-LIKE HYDROLASE DOMAIN-CONTAINING PROTEIN SGPP"/>
    <property type="match status" value="1"/>
</dbReference>
<proteinExistence type="predicted"/>
<accession>A0A2R6QNW5</accession>
<evidence type="ECO:0000256" key="3">
    <source>
        <dbReference type="ARBA" id="ARBA00022842"/>
    </source>
</evidence>
<dbReference type="InterPro" id="IPR051600">
    <property type="entry name" value="Beta-PGM-like"/>
</dbReference>
<organism evidence="4 5">
    <name type="scientific">Actinidia chinensis var. chinensis</name>
    <name type="common">Chinese soft-hair kiwi</name>
    <dbReference type="NCBI Taxonomy" id="1590841"/>
    <lineage>
        <taxon>Eukaryota</taxon>
        <taxon>Viridiplantae</taxon>
        <taxon>Streptophyta</taxon>
        <taxon>Embryophyta</taxon>
        <taxon>Tracheophyta</taxon>
        <taxon>Spermatophyta</taxon>
        <taxon>Magnoliopsida</taxon>
        <taxon>eudicotyledons</taxon>
        <taxon>Gunneridae</taxon>
        <taxon>Pentapetalae</taxon>
        <taxon>asterids</taxon>
        <taxon>Ericales</taxon>
        <taxon>Actinidiaceae</taxon>
        <taxon>Actinidia</taxon>
    </lineage>
</organism>
<evidence type="ECO:0000256" key="1">
    <source>
        <dbReference type="ARBA" id="ARBA00001946"/>
    </source>
</evidence>
<comment type="caution">
    <text evidence="4">The sequence shown here is derived from an EMBL/GenBank/DDBJ whole genome shotgun (WGS) entry which is preliminary data.</text>
</comment>
<reference evidence="4 5" key="1">
    <citation type="submission" date="2017-07" db="EMBL/GenBank/DDBJ databases">
        <title>An improved, manually edited Actinidia chinensis var. chinensis (kiwifruit) genome highlights the challenges associated with draft genomes and gene prediction in plants.</title>
        <authorList>
            <person name="Pilkington S."/>
            <person name="Crowhurst R."/>
            <person name="Hilario E."/>
            <person name="Nardozza S."/>
            <person name="Fraser L."/>
            <person name="Peng Y."/>
            <person name="Gunaseelan K."/>
            <person name="Simpson R."/>
            <person name="Tahir J."/>
            <person name="Deroles S."/>
            <person name="Templeton K."/>
            <person name="Luo Z."/>
            <person name="Davy M."/>
            <person name="Cheng C."/>
            <person name="Mcneilage M."/>
            <person name="Scaglione D."/>
            <person name="Liu Y."/>
            <person name="Zhang Q."/>
            <person name="Datson P."/>
            <person name="De Silva N."/>
            <person name="Gardiner S."/>
            <person name="Bassett H."/>
            <person name="Chagne D."/>
            <person name="Mccallum J."/>
            <person name="Dzierzon H."/>
            <person name="Deng C."/>
            <person name="Wang Y.-Y."/>
            <person name="Barron N."/>
            <person name="Manako K."/>
            <person name="Bowen J."/>
            <person name="Foster T."/>
            <person name="Erridge Z."/>
            <person name="Tiffin H."/>
            <person name="Waite C."/>
            <person name="Davies K."/>
            <person name="Grierson E."/>
            <person name="Laing W."/>
            <person name="Kirk R."/>
            <person name="Chen X."/>
            <person name="Wood M."/>
            <person name="Montefiori M."/>
            <person name="Brummell D."/>
            <person name="Schwinn K."/>
            <person name="Catanach A."/>
            <person name="Fullerton C."/>
            <person name="Li D."/>
            <person name="Meiyalaghan S."/>
            <person name="Nieuwenhuizen N."/>
            <person name="Read N."/>
            <person name="Prakash R."/>
            <person name="Hunter D."/>
            <person name="Zhang H."/>
            <person name="Mckenzie M."/>
            <person name="Knabel M."/>
            <person name="Harris A."/>
            <person name="Allan A."/>
            <person name="Chen A."/>
            <person name="Janssen B."/>
            <person name="Plunkett B."/>
            <person name="Dwamena C."/>
            <person name="Voogd C."/>
            <person name="Leif D."/>
            <person name="Lafferty D."/>
            <person name="Souleyre E."/>
            <person name="Varkonyi-Gasic E."/>
            <person name="Gambi F."/>
            <person name="Hanley J."/>
            <person name="Yao J.-L."/>
            <person name="Cheung J."/>
            <person name="David K."/>
            <person name="Warren B."/>
            <person name="Marsh K."/>
            <person name="Snowden K."/>
            <person name="Lin-Wang K."/>
            <person name="Brian L."/>
            <person name="Martinez-Sanchez M."/>
            <person name="Wang M."/>
            <person name="Ileperuma N."/>
            <person name="Macnee N."/>
            <person name="Campin R."/>
            <person name="Mcatee P."/>
            <person name="Drummond R."/>
            <person name="Espley R."/>
            <person name="Ireland H."/>
            <person name="Wu R."/>
            <person name="Atkinson R."/>
            <person name="Karunairetnam S."/>
            <person name="Bulley S."/>
            <person name="Chunkath S."/>
            <person name="Hanley Z."/>
            <person name="Storey R."/>
            <person name="Thrimawithana A."/>
            <person name="Thomson S."/>
            <person name="David C."/>
            <person name="Testolin R."/>
        </authorList>
    </citation>
    <scope>NUCLEOTIDE SEQUENCE [LARGE SCALE GENOMIC DNA]</scope>
    <source>
        <strain evidence="5">cv. Red5</strain>
        <tissue evidence="4">Young leaf</tissue>
    </source>
</reference>
<keyword evidence="2" id="KW-0479">Metal-binding</keyword>
<dbReference type="Gene3D" id="3.40.50.1000">
    <property type="entry name" value="HAD superfamily/HAD-like"/>
    <property type="match status" value="1"/>
</dbReference>
<dbReference type="Gramene" id="PSS11608">
    <property type="protein sequence ID" value="PSS11608"/>
    <property type="gene ID" value="CEY00_Acc15882"/>
</dbReference>
<dbReference type="GO" id="GO:0046872">
    <property type="term" value="F:metal ion binding"/>
    <property type="evidence" value="ECO:0007669"/>
    <property type="project" value="UniProtKB-KW"/>
</dbReference>
<evidence type="ECO:0000313" key="5">
    <source>
        <dbReference type="Proteomes" id="UP000241394"/>
    </source>
</evidence>
<dbReference type="Pfam" id="PF13419">
    <property type="entry name" value="HAD_2"/>
    <property type="match status" value="1"/>
</dbReference>
<sequence>MVGFLVLKNSLSRTLLGSITMTLLHSSSLKISNGAFCDDKEAMFRRLAKEELKPIDGLYQLKKWIEDRSLKRAAVTNAPKENAEIIISTLGLSDFFDVVILGSNCEHAKLFPDPYLNAFEVVKDSVSGITAGVAAGMPVVGLKTRNPEHLLMKAKPTFLIKNYADPKLWAALEELGPMDRKAGAATGTARDIDLRNKPSREYMF</sequence>
<dbReference type="InterPro" id="IPR041492">
    <property type="entry name" value="HAD_2"/>
</dbReference>
<gene>
    <name evidence="4" type="ORF">CEY00_Acc15882</name>
</gene>
<keyword evidence="4" id="KW-0378">Hydrolase</keyword>
<dbReference type="GO" id="GO:0016787">
    <property type="term" value="F:hydrolase activity"/>
    <property type="evidence" value="ECO:0007669"/>
    <property type="project" value="UniProtKB-KW"/>
</dbReference>